<evidence type="ECO:0000313" key="5">
    <source>
        <dbReference type="Proteomes" id="UP000326396"/>
    </source>
</evidence>
<gene>
    <name evidence="4" type="ORF">E3N88_05169</name>
</gene>
<feature type="domain" description="Gnk2-homologous" evidence="3">
    <location>
        <begin position="86"/>
        <end position="199"/>
    </location>
</feature>
<dbReference type="Pfam" id="PF01657">
    <property type="entry name" value="Stress-antifung"/>
    <property type="match status" value="2"/>
</dbReference>
<dbReference type="PANTHER" id="PTHR32099:SF99">
    <property type="entry name" value="GNK2-LIKE DOMAIN-CONTAINING PROTEIN"/>
    <property type="match status" value="1"/>
</dbReference>
<dbReference type="InterPro" id="IPR038408">
    <property type="entry name" value="GNK2_sf"/>
</dbReference>
<comment type="caution">
    <text evidence="4">The sequence shown here is derived from an EMBL/GenBank/DDBJ whole genome shotgun (WGS) entry which is preliminary data.</text>
</comment>
<evidence type="ECO:0000256" key="2">
    <source>
        <dbReference type="ARBA" id="ARBA00022737"/>
    </source>
</evidence>
<keyword evidence="5" id="KW-1185">Reference proteome</keyword>
<evidence type="ECO:0000259" key="3">
    <source>
        <dbReference type="PROSITE" id="PS51473"/>
    </source>
</evidence>
<evidence type="ECO:0000256" key="1">
    <source>
        <dbReference type="ARBA" id="ARBA00022729"/>
    </source>
</evidence>
<dbReference type="PANTHER" id="PTHR32099">
    <property type="entry name" value="CYSTEINE-RICH REPEAT SECRETORY PROTEIN"/>
    <property type="match status" value="1"/>
</dbReference>
<name>A0A5N6PYK3_9ASTR</name>
<feature type="domain" description="Gnk2-homologous" evidence="3">
    <location>
        <begin position="1"/>
        <end position="81"/>
    </location>
</feature>
<dbReference type="InterPro" id="IPR002902">
    <property type="entry name" value="GNK2"/>
</dbReference>
<dbReference type="Proteomes" id="UP000326396">
    <property type="component" value="Linkage Group LG10"/>
</dbReference>
<reference evidence="4 5" key="1">
    <citation type="submission" date="2019-05" db="EMBL/GenBank/DDBJ databases">
        <title>Mikania micrantha, genome provides insights into the molecular mechanism of rapid growth.</title>
        <authorList>
            <person name="Liu B."/>
        </authorList>
    </citation>
    <scope>NUCLEOTIDE SEQUENCE [LARGE SCALE GENOMIC DNA]</scope>
    <source>
        <strain evidence="4">NLD-2019</strain>
        <tissue evidence="4">Leaf</tissue>
    </source>
</reference>
<proteinExistence type="predicted"/>
<dbReference type="Gene3D" id="3.30.430.20">
    <property type="entry name" value="Gnk2 domain, C-X8-C-X2-C motif"/>
    <property type="match status" value="2"/>
</dbReference>
<accession>A0A5N6PYK3</accession>
<protein>
    <recommendedName>
        <fullName evidence="3">Gnk2-homologous domain-containing protein</fullName>
    </recommendedName>
</protein>
<dbReference type="CDD" id="cd23509">
    <property type="entry name" value="Gnk2-like"/>
    <property type="match status" value="2"/>
</dbReference>
<keyword evidence="1" id="KW-0732">Signal</keyword>
<dbReference type="EMBL" id="SZYD01000002">
    <property type="protein sequence ID" value="KAD7117901.1"/>
    <property type="molecule type" value="Genomic_DNA"/>
</dbReference>
<dbReference type="OrthoDB" id="1088600at2759"/>
<keyword evidence="2" id="KW-0677">Repeat</keyword>
<evidence type="ECO:0000313" key="4">
    <source>
        <dbReference type="EMBL" id="KAD7117901.1"/>
    </source>
</evidence>
<dbReference type="AlphaFoldDB" id="A0A5N6PYK3"/>
<sequence length="201" mass="22176">MSALNEVTSKTEKESGYNSATFGTKDNEVRAAAFCAAYLKPNDCVSCVKKTITLLQEKCSNHKEAASWRVTCMVRYGKPTPNDYELWFVAHEVSADKSKDVPGLGRTVPDLASMLMKKVYSPRGPSTVRGYAYDDMHYGTSMDPRTVYMAMQCTPYILPRDCNACLGRVSGDLQSCCKGAMAAAVLTPNCYIRYAHADFRG</sequence>
<dbReference type="PROSITE" id="PS51473">
    <property type="entry name" value="GNK2"/>
    <property type="match status" value="2"/>
</dbReference>
<organism evidence="4 5">
    <name type="scientific">Mikania micrantha</name>
    <name type="common">bitter vine</name>
    <dbReference type="NCBI Taxonomy" id="192012"/>
    <lineage>
        <taxon>Eukaryota</taxon>
        <taxon>Viridiplantae</taxon>
        <taxon>Streptophyta</taxon>
        <taxon>Embryophyta</taxon>
        <taxon>Tracheophyta</taxon>
        <taxon>Spermatophyta</taxon>
        <taxon>Magnoliopsida</taxon>
        <taxon>eudicotyledons</taxon>
        <taxon>Gunneridae</taxon>
        <taxon>Pentapetalae</taxon>
        <taxon>asterids</taxon>
        <taxon>campanulids</taxon>
        <taxon>Asterales</taxon>
        <taxon>Asteraceae</taxon>
        <taxon>Asteroideae</taxon>
        <taxon>Heliantheae alliance</taxon>
        <taxon>Eupatorieae</taxon>
        <taxon>Mikania</taxon>
    </lineage>
</organism>